<keyword evidence="1" id="KW-0175">Coiled coil</keyword>
<evidence type="ECO:0000313" key="4">
    <source>
        <dbReference type="Proteomes" id="UP001178507"/>
    </source>
</evidence>
<organism evidence="3 4">
    <name type="scientific">Effrenium voratum</name>
    <dbReference type="NCBI Taxonomy" id="2562239"/>
    <lineage>
        <taxon>Eukaryota</taxon>
        <taxon>Sar</taxon>
        <taxon>Alveolata</taxon>
        <taxon>Dinophyceae</taxon>
        <taxon>Suessiales</taxon>
        <taxon>Symbiodiniaceae</taxon>
        <taxon>Effrenium</taxon>
    </lineage>
</organism>
<feature type="coiled-coil region" evidence="1">
    <location>
        <begin position="189"/>
        <end position="246"/>
    </location>
</feature>
<reference evidence="3" key="1">
    <citation type="submission" date="2023-08" db="EMBL/GenBank/DDBJ databases">
        <authorList>
            <person name="Chen Y."/>
            <person name="Shah S."/>
            <person name="Dougan E. K."/>
            <person name="Thang M."/>
            <person name="Chan C."/>
        </authorList>
    </citation>
    <scope>NUCLEOTIDE SEQUENCE</scope>
</reference>
<feature type="region of interest" description="Disordered" evidence="2">
    <location>
        <begin position="251"/>
        <end position="297"/>
    </location>
</feature>
<dbReference type="EMBL" id="CAUJNA010002313">
    <property type="protein sequence ID" value="CAJ1392275.1"/>
    <property type="molecule type" value="Genomic_DNA"/>
</dbReference>
<feature type="region of interest" description="Disordered" evidence="2">
    <location>
        <begin position="24"/>
        <end position="86"/>
    </location>
</feature>
<comment type="caution">
    <text evidence="3">The sequence shown here is derived from an EMBL/GenBank/DDBJ whole genome shotgun (WGS) entry which is preliminary data.</text>
</comment>
<gene>
    <name evidence="3" type="ORF">EVOR1521_LOCUS17415</name>
</gene>
<dbReference type="AlphaFoldDB" id="A0AA36N6F7"/>
<keyword evidence="4" id="KW-1185">Reference proteome</keyword>
<proteinExistence type="predicted"/>
<accession>A0AA36N6F7</accession>
<evidence type="ECO:0000313" key="3">
    <source>
        <dbReference type="EMBL" id="CAJ1392275.1"/>
    </source>
</evidence>
<evidence type="ECO:0000256" key="2">
    <source>
        <dbReference type="SAM" id="MobiDB-lite"/>
    </source>
</evidence>
<evidence type="ECO:0000256" key="1">
    <source>
        <dbReference type="SAM" id="Coils"/>
    </source>
</evidence>
<dbReference type="Proteomes" id="UP001178507">
    <property type="component" value="Unassembled WGS sequence"/>
</dbReference>
<name>A0AA36N6F7_9DINO</name>
<protein>
    <submittedName>
        <fullName evidence="3">Uncharacterized protein</fullName>
    </submittedName>
</protein>
<feature type="compositionally biased region" description="Acidic residues" evidence="2">
    <location>
        <begin position="268"/>
        <end position="282"/>
    </location>
</feature>
<sequence>MAPAVPSLRVQQLQELQRQQSIQLQQMLLKSPRSPRVERKTPRGNTAPSAVASPAPKGPAAVPSKPRPVRYSGSQKPVPQAEPSPKVQQLLAALDTLPELPQAFNSIKAARAGFLRLANEQCALRQRLWAQERLQEDLQTQIARQGGVRQRFEEERIRYDDHIQALSSAEKTQRLSSNGTVPFKEELVIAEAEARMAQCQAFADRLEKQAEDLRMSFAKVKEARGLEQSLKEDHEARQRLALLEEAVKAKRSELKLPETGSEPGGEAADLDASEETQCDESGETSVDSLNAVKDRGA</sequence>